<sequence>MDFSFSFMQGIMGNTIQQPPQLIDSANIRQEDVYEAISDPGDDGGQQNFESPLESGFPYPAEDLPVITNGYPTGVGTYEQQAKFALYSQFPNGSANGYGAIRNYGDHGLLLGEGTVLRPPVVQEKPPILPPPPPFTVSNPVAQSTTTPKKTSSPEIKIKIIKTYQNGRELFESSLCGDLLQEFQAGEPSRRRHEQKKEKRKKRSKGHVAFSEEQPSLTLKSPKAELKEQKVIPVHPRPSFITSTGSGQEYEIGDLVWAKVGTYPWWPCMVSSDPQSNVNIRLNKRGVKEYHVQFFGSVPERAWIHEKRIVVYKGEMIRQRQRHVPVKKSELRLPQPGVTRRAPSNPQVYISANTELLKRVKLPFATIFKCPLQYKFNL</sequence>
<feature type="region of interest" description="Disordered" evidence="1">
    <location>
        <begin position="185"/>
        <end position="216"/>
    </location>
</feature>
<dbReference type="InterPro" id="IPR042778">
    <property type="entry name" value="ZCWPW1/ZCWPW2"/>
</dbReference>
<dbReference type="Gene3D" id="2.30.30.140">
    <property type="match status" value="1"/>
</dbReference>
<evidence type="ECO:0000259" key="2">
    <source>
        <dbReference type="PROSITE" id="PS50812"/>
    </source>
</evidence>
<reference evidence="3" key="2">
    <citation type="submission" date="2025-09" db="UniProtKB">
        <authorList>
            <consortium name="Ensembl"/>
        </authorList>
    </citation>
    <scope>IDENTIFICATION</scope>
</reference>
<dbReference type="SMART" id="SM00293">
    <property type="entry name" value="PWWP"/>
    <property type="match status" value="1"/>
</dbReference>
<dbReference type="Ensembl" id="ENSSGRT00000003637.1">
    <property type="protein sequence ID" value="ENSSGRP00000003341.1"/>
    <property type="gene ID" value="ENSSGRG00000002095.1"/>
</dbReference>
<feature type="domain" description="PWWP" evidence="2">
    <location>
        <begin position="252"/>
        <end position="315"/>
    </location>
</feature>
<dbReference type="SUPFAM" id="SSF63748">
    <property type="entry name" value="Tudor/PWWP/MBT"/>
    <property type="match status" value="1"/>
</dbReference>
<organism evidence="3 4">
    <name type="scientific">Sinocyclocheilus grahami</name>
    <name type="common">Dianchi golden-line fish</name>
    <name type="synonym">Barbus grahami</name>
    <dbReference type="NCBI Taxonomy" id="75366"/>
    <lineage>
        <taxon>Eukaryota</taxon>
        <taxon>Metazoa</taxon>
        <taxon>Chordata</taxon>
        <taxon>Craniata</taxon>
        <taxon>Vertebrata</taxon>
        <taxon>Euteleostomi</taxon>
        <taxon>Actinopterygii</taxon>
        <taxon>Neopterygii</taxon>
        <taxon>Teleostei</taxon>
        <taxon>Ostariophysi</taxon>
        <taxon>Cypriniformes</taxon>
        <taxon>Cyprinidae</taxon>
        <taxon>Cyprininae</taxon>
        <taxon>Sinocyclocheilus</taxon>
    </lineage>
</organism>
<feature type="region of interest" description="Disordered" evidence="1">
    <location>
        <begin position="126"/>
        <end position="153"/>
    </location>
</feature>
<evidence type="ECO:0000313" key="4">
    <source>
        <dbReference type="Proteomes" id="UP000472262"/>
    </source>
</evidence>
<dbReference type="PANTHER" id="PTHR15999">
    <property type="entry name" value="ZINC FINGER CW-TYPE PWWP DOMAIN PROTEIN 1"/>
    <property type="match status" value="1"/>
</dbReference>
<dbReference type="AlphaFoldDB" id="A0A672JZ19"/>
<dbReference type="InParanoid" id="A0A672JZ19"/>
<evidence type="ECO:0000313" key="3">
    <source>
        <dbReference type="Ensembl" id="ENSSGRP00000003341.1"/>
    </source>
</evidence>
<feature type="compositionally biased region" description="Low complexity" evidence="1">
    <location>
        <begin position="144"/>
        <end position="153"/>
    </location>
</feature>
<feature type="compositionally biased region" description="Basic residues" evidence="1">
    <location>
        <begin position="190"/>
        <end position="206"/>
    </location>
</feature>
<dbReference type="GO" id="GO:0005634">
    <property type="term" value="C:nucleus"/>
    <property type="evidence" value="ECO:0007669"/>
    <property type="project" value="TreeGrafter"/>
</dbReference>
<protein>
    <recommendedName>
        <fullName evidence="2">PWWP domain-containing protein</fullName>
    </recommendedName>
</protein>
<name>A0A672JZ19_SINGR</name>
<dbReference type="PROSITE" id="PS50812">
    <property type="entry name" value="PWWP"/>
    <property type="match status" value="1"/>
</dbReference>
<evidence type="ECO:0000256" key="1">
    <source>
        <dbReference type="SAM" id="MobiDB-lite"/>
    </source>
</evidence>
<proteinExistence type="predicted"/>
<dbReference type="InterPro" id="IPR000313">
    <property type="entry name" value="PWWP_dom"/>
</dbReference>
<dbReference type="PANTHER" id="PTHR15999:SF2">
    <property type="entry name" value="ZINC FINGER CW-TYPE PWWP DOMAIN PROTEIN 1"/>
    <property type="match status" value="1"/>
</dbReference>
<keyword evidence="4" id="KW-1185">Reference proteome</keyword>
<accession>A0A672JZ19</accession>
<reference evidence="3" key="1">
    <citation type="submission" date="2025-08" db="UniProtKB">
        <authorList>
            <consortium name="Ensembl"/>
        </authorList>
    </citation>
    <scope>IDENTIFICATION</scope>
</reference>
<feature type="region of interest" description="Disordered" evidence="1">
    <location>
        <begin position="36"/>
        <end position="56"/>
    </location>
</feature>
<dbReference type="Pfam" id="PF00855">
    <property type="entry name" value="PWWP"/>
    <property type="match status" value="1"/>
</dbReference>
<dbReference type="Proteomes" id="UP000472262">
    <property type="component" value="Unassembled WGS sequence"/>
</dbReference>